<dbReference type="STRING" id="441959.B8M706"/>
<dbReference type="GeneID" id="8104306"/>
<evidence type="ECO:0000256" key="1">
    <source>
        <dbReference type="ARBA" id="ARBA00004123"/>
    </source>
</evidence>
<name>B8M706_TALSN</name>
<dbReference type="GO" id="GO:0016592">
    <property type="term" value="C:mediator complex"/>
    <property type="evidence" value="ECO:0007669"/>
    <property type="project" value="InterPro"/>
</dbReference>
<feature type="compositionally biased region" description="Low complexity" evidence="11">
    <location>
        <begin position="89"/>
        <end position="131"/>
    </location>
</feature>
<feature type="coiled-coil region" evidence="10">
    <location>
        <begin position="172"/>
        <end position="206"/>
    </location>
</feature>
<sequence>MASRSPVSAVSQQQKISSTPDVAPGTVPTSPQPTSTAAQQVTTGAVPFPSPQTFDFLPPLHALILRLLSSTNTSSAAAAAVASQSTIAGGTTSGAASQSQSQSQSQTEAGSQSQTQPKQPQSQQQKPQPSQEVTNTATPSSSLPPLEAKDLFTAASAIRIRIQKARAVVDNLPDVDRTTEEQEDEIEELQERIAALKGVIADFGRRAAGVQHTIEGDDRMDVGV</sequence>
<proteinExistence type="inferred from homology"/>
<evidence type="ECO:0000256" key="10">
    <source>
        <dbReference type="SAM" id="Coils"/>
    </source>
</evidence>
<dbReference type="EMBL" id="EQ962654">
    <property type="protein sequence ID" value="EED20226.1"/>
    <property type="molecule type" value="Genomic_DNA"/>
</dbReference>
<feature type="region of interest" description="Disordered" evidence="11">
    <location>
        <begin position="1"/>
        <end position="55"/>
    </location>
</feature>
<feature type="compositionally biased region" description="Polar residues" evidence="11">
    <location>
        <begin position="1"/>
        <end position="20"/>
    </location>
</feature>
<evidence type="ECO:0000313" key="12">
    <source>
        <dbReference type="EMBL" id="EED20226.1"/>
    </source>
</evidence>
<keyword evidence="7 9" id="KW-0539">Nucleus</keyword>
<evidence type="ECO:0000256" key="4">
    <source>
        <dbReference type="ARBA" id="ARBA00023015"/>
    </source>
</evidence>
<evidence type="ECO:0000256" key="9">
    <source>
        <dbReference type="RuleBase" id="RU364145"/>
    </source>
</evidence>
<organism evidence="12 13">
    <name type="scientific">Talaromyces stipitatus (strain ATCC 10500 / CBS 375.48 / QM 6759 / NRRL 1006)</name>
    <name type="common">Penicillium stipitatum</name>
    <dbReference type="NCBI Taxonomy" id="441959"/>
    <lineage>
        <taxon>Eukaryota</taxon>
        <taxon>Fungi</taxon>
        <taxon>Dikarya</taxon>
        <taxon>Ascomycota</taxon>
        <taxon>Pezizomycotina</taxon>
        <taxon>Eurotiomycetes</taxon>
        <taxon>Eurotiomycetidae</taxon>
        <taxon>Eurotiales</taxon>
        <taxon>Trichocomaceae</taxon>
        <taxon>Talaromyces</taxon>
        <taxon>Talaromyces sect. Talaromyces</taxon>
    </lineage>
</organism>
<keyword evidence="10" id="KW-0175">Coiled coil</keyword>
<reference evidence="13" key="1">
    <citation type="journal article" date="2015" name="Genome Announc.">
        <title>Genome sequence of the AIDS-associated pathogen Penicillium marneffei (ATCC18224) and its near taxonomic relative Talaromyces stipitatus (ATCC10500).</title>
        <authorList>
            <person name="Nierman W.C."/>
            <person name="Fedorova-Abrams N.D."/>
            <person name="Andrianopoulos A."/>
        </authorList>
    </citation>
    <scope>NUCLEOTIDE SEQUENCE [LARGE SCALE GENOMIC DNA]</scope>
    <source>
        <strain evidence="13">ATCC 10500 / CBS 375.48 / QM 6759 / NRRL 1006</strain>
    </source>
</reference>
<dbReference type="HOGENOM" id="CLU_097220_1_0_1"/>
<dbReference type="GO" id="GO:0006357">
    <property type="term" value="P:regulation of transcription by RNA polymerase II"/>
    <property type="evidence" value="ECO:0007669"/>
    <property type="project" value="InterPro"/>
</dbReference>
<evidence type="ECO:0000256" key="5">
    <source>
        <dbReference type="ARBA" id="ARBA00023159"/>
    </source>
</evidence>
<dbReference type="eggNOG" id="ENOG502SW8C">
    <property type="taxonomic scope" value="Eukaryota"/>
</dbReference>
<feature type="compositionally biased region" description="Polar residues" evidence="11">
    <location>
        <begin position="27"/>
        <end position="43"/>
    </location>
</feature>
<dbReference type="InterPro" id="IPR011425">
    <property type="entry name" value="Med9"/>
</dbReference>
<evidence type="ECO:0000256" key="6">
    <source>
        <dbReference type="ARBA" id="ARBA00023163"/>
    </source>
</evidence>
<evidence type="ECO:0000256" key="3">
    <source>
        <dbReference type="ARBA" id="ARBA00011837"/>
    </source>
</evidence>
<dbReference type="GO" id="GO:0003712">
    <property type="term" value="F:transcription coregulator activity"/>
    <property type="evidence" value="ECO:0007669"/>
    <property type="project" value="InterPro"/>
</dbReference>
<dbReference type="PhylomeDB" id="B8M706"/>
<dbReference type="AlphaFoldDB" id="B8M706"/>
<keyword evidence="4 9" id="KW-0805">Transcription regulation</keyword>
<comment type="similarity">
    <text evidence="2 9">Belongs to the Mediator complex subunit 9 family.</text>
</comment>
<evidence type="ECO:0000256" key="11">
    <source>
        <dbReference type="SAM" id="MobiDB-lite"/>
    </source>
</evidence>
<dbReference type="OMA" id="IRIQKAH"/>
<evidence type="ECO:0000256" key="2">
    <source>
        <dbReference type="ARBA" id="ARBA00008089"/>
    </source>
</evidence>
<gene>
    <name evidence="9" type="primary">MED9</name>
    <name evidence="12" type="ORF">TSTA_034640</name>
</gene>
<evidence type="ECO:0000313" key="13">
    <source>
        <dbReference type="Proteomes" id="UP000001745"/>
    </source>
</evidence>
<dbReference type="Proteomes" id="UP000001745">
    <property type="component" value="Unassembled WGS sequence"/>
</dbReference>
<keyword evidence="5 9" id="KW-0010">Activator</keyword>
<protein>
    <recommendedName>
        <fullName evidence="9">Mediator of RNA polymerase II transcription subunit 9</fullName>
    </recommendedName>
    <alternativeName>
        <fullName evidence="9">Mediator complex subunit 9</fullName>
    </alternativeName>
</protein>
<dbReference type="InParanoid" id="B8M706"/>
<comment type="subcellular location">
    <subcellularLocation>
        <location evidence="1 9">Nucleus</location>
    </subcellularLocation>
</comment>
<feature type="compositionally biased region" description="Polar residues" evidence="11">
    <location>
        <begin position="132"/>
        <end position="143"/>
    </location>
</feature>
<keyword evidence="6 9" id="KW-0804">Transcription</keyword>
<dbReference type="OrthoDB" id="5414694at2759"/>
<dbReference type="VEuPathDB" id="FungiDB:TSTA_034640"/>
<evidence type="ECO:0000256" key="8">
    <source>
        <dbReference type="ARBA" id="ARBA00025687"/>
    </source>
</evidence>
<comment type="subunit">
    <text evidence="3 9">Component of the Mediator complex.</text>
</comment>
<evidence type="ECO:0000256" key="7">
    <source>
        <dbReference type="ARBA" id="ARBA00023242"/>
    </source>
</evidence>
<accession>B8M706</accession>
<dbReference type="RefSeq" id="XP_002480660.1">
    <property type="nucleotide sequence ID" value="XM_002480615.1"/>
</dbReference>
<keyword evidence="13" id="KW-1185">Reference proteome</keyword>
<dbReference type="SUPFAM" id="SSF140718">
    <property type="entry name" value="Mediator hinge subcomplex-like"/>
    <property type="match status" value="1"/>
</dbReference>
<comment type="function">
    <text evidence="8 9">Component of the Mediator complex, a coactivator involved in the regulated transcription of nearly all RNA polymerase II-dependent genes. Mediator functions as a bridge to convey information from gene-specific regulatory proteins to the basal RNA polymerase II transcription machinery. Mediator is recruited to promoters by direct interactions with regulatory proteins and serves as a scaffold for the assembly of a functional preinitiation complex with RNA polymerase II and the general transcription factors.</text>
</comment>
<dbReference type="Pfam" id="PF07544">
    <property type="entry name" value="Med9"/>
    <property type="match status" value="1"/>
</dbReference>
<feature type="region of interest" description="Disordered" evidence="11">
    <location>
        <begin position="89"/>
        <end position="146"/>
    </location>
</feature>
<dbReference type="InterPro" id="IPR037212">
    <property type="entry name" value="Med7/Med21-like"/>
</dbReference>